<dbReference type="InParanoid" id="A0A1Z5KS52"/>
<organism evidence="3 4">
    <name type="scientific">Fistulifera solaris</name>
    <name type="common">Oleaginous diatom</name>
    <dbReference type="NCBI Taxonomy" id="1519565"/>
    <lineage>
        <taxon>Eukaryota</taxon>
        <taxon>Sar</taxon>
        <taxon>Stramenopiles</taxon>
        <taxon>Ochrophyta</taxon>
        <taxon>Bacillariophyta</taxon>
        <taxon>Bacillariophyceae</taxon>
        <taxon>Bacillariophycidae</taxon>
        <taxon>Naviculales</taxon>
        <taxon>Naviculaceae</taxon>
        <taxon>Fistulifera</taxon>
    </lineage>
</organism>
<dbReference type="PROSITE" id="PS51375">
    <property type="entry name" value="PPR"/>
    <property type="match status" value="2"/>
</dbReference>
<dbReference type="Gene3D" id="1.25.40.10">
    <property type="entry name" value="Tetratricopeptide repeat domain"/>
    <property type="match status" value="3"/>
</dbReference>
<keyword evidence="1" id="KW-0677">Repeat</keyword>
<sequence length="677" mass="76270">MNTLEAAYKAKGLLEDLRSKGHKLTTKHYTIVMDAFGRIGETEQAEQIYESMSPLPGNRITWNVLMLAHVRDANTTRAEHWFQAMGDEANLGDYNILLSAYAREGNVVKAEQLIKIMNDGPAKLHPNLISYNLLLEAHSKKVGSSSKRAVEIWKGMEQQGQVNARTYAVVIHCMLHDQPPEKVMKQAEEFYRIAKKAPWAREGTDMKQLQIALLDTYVAVAETHSACRVAEKSQELLAVMEQQRTVQVIEYNKLLKIWRLAGTAQSVERGEAILAHLRKRKIADRISYTTMMGIYAGRRDEESAQKAQELLDVMIQSKIEPKVQTYNSMLLAWTRSGNLRRAEQLLELMEQEVNQIPFPDAASYSTVMDGWAKSKDDNAAMKCEAIFERQQRSFRNGNMAARPNLISYGTLMCAYANSNTKGSAQKAQDVLFDLFDEYKHGNDKIKPTVQTVATVLDAWQRSGDPDAGENAEALLNYLISVYQDLKDESLRPNEFIFGLTIYAWARSRKLGNVARARRVLDKMIQLSKDGVITASPNAHCYGGVINACAFCENDKLEKQTALRIAIKTYQELQESDHAKPNDVTFATTLGALRHLMPEGEKRDSAMLTVFRNAATAGYVSDMVLHKIKPLIDRGKLDEVLGTALRADGTIDIKLVPFDWRRNVEAPTKRTYVSKANR</sequence>
<proteinExistence type="predicted"/>
<evidence type="ECO:0000256" key="2">
    <source>
        <dbReference type="PROSITE-ProRule" id="PRU00708"/>
    </source>
</evidence>
<dbReference type="InterPro" id="IPR051222">
    <property type="entry name" value="PPR/CCM1_RNA-binding"/>
</dbReference>
<comment type="caution">
    <text evidence="3">The sequence shown here is derived from an EMBL/GenBank/DDBJ whole genome shotgun (WGS) entry which is preliminary data.</text>
</comment>
<name>A0A1Z5KS52_FISSO</name>
<keyword evidence="4" id="KW-1185">Reference proteome</keyword>
<reference evidence="3 4" key="1">
    <citation type="journal article" date="2015" name="Plant Cell">
        <title>Oil accumulation by the oleaginous diatom Fistulifera solaris as revealed by the genome and transcriptome.</title>
        <authorList>
            <person name="Tanaka T."/>
            <person name="Maeda Y."/>
            <person name="Veluchamy A."/>
            <person name="Tanaka M."/>
            <person name="Abida H."/>
            <person name="Marechal E."/>
            <person name="Bowler C."/>
            <person name="Muto M."/>
            <person name="Sunaga Y."/>
            <person name="Tanaka M."/>
            <person name="Yoshino T."/>
            <person name="Taniguchi T."/>
            <person name="Fukuda Y."/>
            <person name="Nemoto M."/>
            <person name="Matsumoto M."/>
            <person name="Wong P.S."/>
            <person name="Aburatani S."/>
            <person name="Fujibuchi W."/>
        </authorList>
    </citation>
    <scope>NUCLEOTIDE SEQUENCE [LARGE SCALE GENOMIC DNA]</scope>
    <source>
        <strain evidence="3 4">JPCC DA0580</strain>
    </source>
</reference>
<evidence type="ECO:0000313" key="4">
    <source>
        <dbReference type="Proteomes" id="UP000198406"/>
    </source>
</evidence>
<dbReference type="Pfam" id="PF01535">
    <property type="entry name" value="PPR"/>
    <property type="match status" value="1"/>
</dbReference>
<dbReference type="EMBL" id="BDSP01000285">
    <property type="protein sequence ID" value="GAX29143.1"/>
    <property type="molecule type" value="Genomic_DNA"/>
</dbReference>
<gene>
    <name evidence="3" type="ORF">FisN_7Hu257</name>
</gene>
<dbReference type="PANTHER" id="PTHR47942">
    <property type="entry name" value="TETRATRICOPEPTIDE REPEAT (TPR)-LIKE SUPERFAMILY PROTEIN-RELATED"/>
    <property type="match status" value="1"/>
</dbReference>
<evidence type="ECO:0000313" key="3">
    <source>
        <dbReference type="EMBL" id="GAX29143.1"/>
    </source>
</evidence>
<protein>
    <recommendedName>
        <fullName evidence="5">Pentacotripeptide-repeat region of PRORP domain-containing protein</fullName>
    </recommendedName>
</protein>
<dbReference type="Pfam" id="PF13812">
    <property type="entry name" value="PPR_3"/>
    <property type="match status" value="2"/>
</dbReference>
<dbReference type="InterPro" id="IPR002885">
    <property type="entry name" value="PPR_rpt"/>
</dbReference>
<dbReference type="AlphaFoldDB" id="A0A1Z5KS52"/>
<feature type="repeat" description="PPR" evidence="2">
    <location>
        <begin position="322"/>
        <end position="352"/>
    </location>
</feature>
<dbReference type="OrthoDB" id="185373at2759"/>
<evidence type="ECO:0008006" key="5">
    <source>
        <dbReference type="Google" id="ProtNLM"/>
    </source>
</evidence>
<dbReference type="InterPro" id="IPR011990">
    <property type="entry name" value="TPR-like_helical_dom_sf"/>
</dbReference>
<evidence type="ECO:0000256" key="1">
    <source>
        <dbReference type="ARBA" id="ARBA00022737"/>
    </source>
</evidence>
<dbReference type="NCBIfam" id="TIGR00756">
    <property type="entry name" value="PPR"/>
    <property type="match status" value="2"/>
</dbReference>
<accession>A0A1Z5KS52</accession>
<dbReference type="Proteomes" id="UP000198406">
    <property type="component" value="Unassembled WGS sequence"/>
</dbReference>
<feature type="repeat" description="PPR" evidence="2">
    <location>
        <begin position="90"/>
        <end position="124"/>
    </location>
</feature>
<dbReference type="PANTHER" id="PTHR47942:SF63">
    <property type="entry name" value="PENTATRICOPEPTIDE REPEAT-CONTAINING PROTEIN"/>
    <property type="match status" value="1"/>
</dbReference>